<gene>
    <name evidence="1" type="ORF">METZ01_LOCUS107908</name>
</gene>
<reference evidence="1" key="1">
    <citation type="submission" date="2018-05" db="EMBL/GenBank/DDBJ databases">
        <authorList>
            <person name="Lanie J.A."/>
            <person name="Ng W.-L."/>
            <person name="Kazmierczak K.M."/>
            <person name="Andrzejewski T.M."/>
            <person name="Davidsen T.M."/>
            <person name="Wayne K.J."/>
            <person name="Tettelin H."/>
            <person name="Glass J.I."/>
            <person name="Rusch D."/>
            <person name="Podicherti R."/>
            <person name="Tsui H.-C.T."/>
            <person name="Winkler M.E."/>
        </authorList>
    </citation>
    <scope>NUCLEOTIDE SEQUENCE</scope>
</reference>
<dbReference type="InterPro" id="IPR021409">
    <property type="entry name" value="DUF3047"/>
</dbReference>
<name>A0A381WRD1_9ZZZZ</name>
<protein>
    <submittedName>
        <fullName evidence="1">Uncharacterized protein</fullName>
    </submittedName>
</protein>
<dbReference type="EMBL" id="UINC01012630">
    <property type="protein sequence ID" value="SVA55054.1"/>
    <property type="molecule type" value="Genomic_DNA"/>
</dbReference>
<evidence type="ECO:0000313" key="1">
    <source>
        <dbReference type="EMBL" id="SVA55054.1"/>
    </source>
</evidence>
<proteinExistence type="predicted"/>
<dbReference type="AlphaFoldDB" id="A0A381WRD1"/>
<sequence>MRIFAYFLSFFLIFASVSAKEFRIDFSDEGMKLFKKKGLGKKTIYTNGKDDKGWFLKAEADSGATGLGIEIDNKDLLKEMPFLNVTFKIEKDFAKIDQTTKGGHDWAARIMVGHGKKFGSKLLSLSHSSFLEEGFLQQSPWTKGSRDYVVSNDKSGEWHTRKINVKELLEKTHGISFTNFLAVFSDSNNSKQKIIAYYRNIYFSDR</sequence>
<dbReference type="Pfam" id="PF11249">
    <property type="entry name" value="DUF3047"/>
    <property type="match status" value="1"/>
</dbReference>
<accession>A0A381WRD1</accession>
<organism evidence="1">
    <name type="scientific">marine metagenome</name>
    <dbReference type="NCBI Taxonomy" id="408172"/>
    <lineage>
        <taxon>unclassified sequences</taxon>
        <taxon>metagenomes</taxon>
        <taxon>ecological metagenomes</taxon>
    </lineage>
</organism>